<dbReference type="Proteomes" id="UP001472677">
    <property type="component" value="Unassembled WGS sequence"/>
</dbReference>
<sequence length="89" mass="9957">MRYFLEVALGALPLQWQHDPGLTPEMKIDLPGPFFTCLGNNLPLELRVSRPSLIRSTLTTVCLPVFRTEDSLTSVPVEATFVTSPTWLL</sequence>
<evidence type="ECO:0000313" key="2">
    <source>
        <dbReference type="Proteomes" id="UP001472677"/>
    </source>
</evidence>
<gene>
    <name evidence="1" type="ORF">V6N12_020034</name>
</gene>
<protein>
    <submittedName>
        <fullName evidence="1">Uncharacterized protein</fullName>
    </submittedName>
</protein>
<dbReference type="EMBL" id="JBBPBM010000169">
    <property type="protein sequence ID" value="KAK8502442.1"/>
    <property type="molecule type" value="Genomic_DNA"/>
</dbReference>
<keyword evidence="2" id="KW-1185">Reference proteome</keyword>
<proteinExistence type="predicted"/>
<evidence type="ECO:0000313" key="1">
    <source>
        <dbReference type="EMBL" id="KAK8502442.1"/>
    </source>
</evidence>
<reference evidence="1 2" key="1">
    <citation type="journal article" date="2024" name="G3 (Bethesda)">
        <title>Genome assembly of Hibiscus sabdariffa L. provides insights into metabolisms of medicinal natural products.</title>
        <authorList>
            <person name="Kim T."/>
        </authorList>
    </citation>
    <scope>NUCLEOTIDE SEQUENCE [LARGE SCALE GENOMIC DNA]</scope>
    <source>
        <strain evidence="1">TK-2024</strain>
        <tissue evidence="1">Old leaves</tissue>
    </source>
</reference>
<comment type="caution">
    <text evidence="1">The sequence shown here is derived from an EMBL/GenBank/DDBJ whole genome shotgun (WGS) entry which is preliminary data.</text>
</comment>
<organism evidence="1 2">
    <name type="scientific">Hibiscus sabdariffa</name>
    <name type="common">roselle</name>
    <dbReference type="NCBI Taxonomy" id="183260"/>
    <lineage>
        <taxon>Eukaryota</taxon>
        <taxon>Viridiplantae</taxon>
        <taxon>Streptophyta</taxon>
        <taxon>Embryophyta</taxon>
        <taxon>Tracheophyta</taxon>
        <taxon>Spermatophyta</taxon>
        <taxon>Magnoliopsida</taxon>
        <taxon>eudicotyledons</taxon>
        <taxon>Gunneridae</taxon>
        <taxon>Pentapetalae</taxon>
        <taxon>rosids</taxon>
        <taxon>malvids</taxon>
        <taxon>Malvales</taxon>
        <taxon>Malvaceae</taxon>
        <taxon>Malvoideae</taxon>
        <taxon>Hibiscus</taxon>
    </lineage>
</organism>
<accession>A0ABR2B6C4</accession>
<name>A0ABR2B6C4_9ROSI</name>